<comment type="caution">
    <text evidence="1">The sequence shown here is derived from an EMBL/GenBank/DDBJ whole genome shotgun (WGS) entry which is preliminary data.</text>
</comment>
<gene>
    <name evidence="1" type="ORF">CVT26_005111</name>
</gene>
<protein>
    <recommendedName>
        <fullName evidence="3">F-box domain-containing protein</fullName>
    </recommendedName>
</protein>
<keyword evidence="2" id="KW-1185">Reference proteome</keyword>
<sequence length="479" mass="54345">MPPLALSTPSILELIFDSVLHEAVILPPSPTGHIIPLSGVCQLWRRILLSEPERWRAFIFLPSKFINTSGCLDILKAMISRSSGRLLSFTFEGRANHLVAHPIANLFGGGRIDIVQEIVRPHQDWVSHLKCVLSGEECDKFFGQLNSVEFKVLYTLDLSLHNWYSGSTTHDALSLYKLKWPLCRVTVSLGPGVKFYPLDFQFPLNQLTKLHLEGQSMLLTKQEFLHVMRLCQKTMVDLSVIVEFDYRCKSPAYGPMIRMESLKIFRVRALNVFFDRAPLMQFALPVMESFRMETNGAGIWPWDFKFCEAFLRSSASSLANLILLDIPSSFKPYMLPHRRFTQRATDREDLKSFLRLFSKLHHLTLPSSVQVDDETMSMIASGHFLPFLQAFGFGTRDPRTAFDLIVKRNRGESEVPSTMNCQLPRPILRLSLALPTPEVCDVDQVQCNLARLSDKCHFEFHVTLVQPCAVCGAHCAVGS</sequence>
<dbReference type="InParanoid" id="A0A409W872"/>
<evidence type="ECO:0000313" key="1">
    <source>
        <dbReference type="EMBL" id="PPQ74727.1"/>
    </source>
</evidence>
<organism evidence="1 2">
    <name type="scientific">Gymnopilus dilepis</name>
    <dbReference type="NCBI Taxonomy" id="231916"/>
    <lineage>
        <taxon>Eukaryota</taxon>
        <taxon>Fungi</taxon>
        <taxon>Dikarya</taxon>
        <taxon>Basidiomycota</taxon>
        <taxon>Agaricomycotina</taxon>
        <taxon>Agaricomycetes</taxon>
        <taxon>Agaricomycetidae</taxon>
        <taxon>Agaricales</taxon>
        <taxon>Agaricineae</taxon>
        <taxon>Hymenogastraceae</taxon>
        <taxon>Gymnopilus</taxon>
    </lineage>
</organism>
<dbReference type="Proteomes" id="UP000284706">
    <property type="component" value="Unassembled WGS sequence"/>
</dbReference>
<accession>A0A409W872</accession>
<dbReference type="EMBL" id="NHYE01005318">
    <property type="protein sequence ID" value="PPQ74727.1"/>
    <property type="molecule type" value="Genomic_DNA"/>
</dbReference>
<evidence type="ECO:0008006" key="3">
    <source>
        <dbReference type="Google" id="ProtNLM"/>
    </source>
</evidence>
<name>A0A409W872_9AGAR</name>
<proteinExistence type="predicted"/>
<dbReference type="AlphaFoldDB" id="A0A409W872"/>
<evidence type="ECO:0000313" key="2">
    <source>
        <dbReference type="Proteomes" id="UP000284706"/>
    </source>
</evidence>
<reference evidence="1 2" key="1">
    <citation type="journal article" date="2018" name="Evol. Lett.">
        <title>Horizontal gene cluster transfer increased hallucinogenic mushroom diversity.</title>
        <authorList>
            <person name="Reynolds H.T."/>
            <person name="Vijayakumar V."/>
            <person name="Gluck-Thaler E."/>
            <person name="Korotkin H.B."/>
            <person name="Matheny P.B."/>
            <person name="Slot J.C."/>
        </authorList>
    </citation>
    <scope>NUCLEOTIDE SEQUENCE [LARGE SCALE GENOMIC DNA]</scope>
    <source>
        <strain evidence="1 2">SRW20</strain>
    </source>
</reference>
<dbReference type="STRING" id="231916.A0A409W872"/>